<protein>
    <submittedName>
        <fullName evidence="1">7995_t:CDS:1</fullName>
    </submittedName>
</protein>
<evidence type="ECO:0000313" key="1">
    <source>
        <dbReference type="EMBL" id="CAG8687569.1"/>
    </source>
</evidence>
<keyword evidence="2" id="KW-1185">Reference proteome</keyword>
<evidence type="ECO:0000313" key="2">
    <source>
        <dbReference type="Proteomes" id="UP000789860"/>
    </source>
</evidence>
<comment type="caution">
    <text evidence="1">The sequence shown here is derived from an EMBL/GenBank/DDBJ whole genome shotgun (WGS) entry which is preliminary data.</text>
</comment>
<gene>
    <name evidence="1" type="ORF">SCALOS_LOCUS10003</name>
</gene>
<reference evidence="1" key="1">
    <citation type="submission" date="2021-06" db="EMBL/GenBank/DDBJ databases">
        <authorList>
            <person name="Kallberg Y."/>
            <person name="Tangrot J."/>
            <person name="Rosling A."/>
        </authorList>
    </citation>
    <scope>NUCLEOTIDE SEQUENCE</scope>
    <source>
        <strain evidence="1">AU212A</strain>
    </source>
</reference>
<feature type="non-terminal residue" evidence="1">
    <location>
        <position position="1"/>
    </location>
</feature>
<accession>A0ACA9P2H5</accession>
<proteinExistence type="predicted"/>
<feature type="non-terminal residue" evidence="1">
    <location>
        <position position="205"/>
    </location>
</feature>
<dbReference type="EMBL" id="CAJVPM010034548">
    <property type="protein sequence ID" value="CAG8687569.1"/>
    <property type="molecule type" value="Genomic_DNA"/>
</dbReference>
<name>A0ACA9P2H5_9GLOM</name>
<organism evidence="1 2">
    <name type="scientific">Scutellospora calospora</name>
    <dbReference type="NCBI Taxonomy" id="85575"/>
    <lineage>
        <taxon>Eukaryota</taxon>
        <taxon>Fungi</taxon>
        <taxon>Fungi incertae sedis</taxon>
        <taxon>Mucoromycota</taxon>
        <taxon>Glomeromycotina</taxon>
        <taxon>Glomeromycetes</taxon>
        <taxon>Diversisporales</taxon>
        <taxon>Gigasporaceae</taxon>
        <taxon>Scutellospora</taxon>
    </lineage>
</organism>
<dbReference type="Proteomes" id="UP000789860">
    <property type="component" value="Unassembled WGS sequence"/>
</dbReference>
<sequence length="205" mass="23678">VRIFETGYNSDPKLYNGEYFSSDSEIVKKSLTNIFLEVKHCDDNNDEEDDNISEPMNNDNYVNIVKSKSNCEFEKASQLVNVPKPKYTISKPKYVLHDIAQELLSSLCLYPLKGNKWLWNGYNICNIFQDDKIIKTPLSIGVVNFHNILCIESLPSTLITHIQEQMEDEDVDTISFDDTKKFGINKLAIDIDEEIIKYLNMFQDC</sequence>